<proteinExistence type="predicted"/>
<keyword evidence="3" id="KW-1185">Reference proteome</keyword>
<protein>
    <submittedName>
        <fullName evidence="2">Uncharacterized protein</fullName>
    </submittedName>
</protein>
<name>A0A4R7ZM54_9ACTN</name>
<gene>
    <name evidence="2" type="ORF">EV650_5529</name>
</gene>
<evidence type="ECO:0000313" key="3">
    <source>
        <dbReference type="Proteomes" id="UP000295447"/>
    </source>
</evidence>
<evidence type="ECO:0000256" key="1">
    <source>
        <dbReference type="SAM" id="MobiDB-lite"/>
    </source>
</evidence>
<dbReference type="AlphaFoldDB" id="A0A4R7ZM54"/>
<dbReference type="EMBL" id="SODF01000002">
    <property type="protein sequence ID" value="TDW18927.1"/>
    <property type="molecule type" value="Genomic_DNA"/>
</dbReference>
<accession>A0A4R7ZM54</accession>
<sequence length="212" mass="21652">MDRTCRAGRASCRAGPVRVVVGRWGRAPLVEVGSMDRGLQGGAGRVERTNQVSGRGRRIGPAGQGRKPLAQVLGSGGWIRPAGRDGNLSRRSGRGGGRASLTNAGWQRRATLSRCPEPACAGGWSVARVRSGRWIGPAGRGGEAVAPIRSGRADGSGSPVGEDDQARGAGQETSRTGSWVGRMDRAYLTRGSGGSGVRGGVGNCRAGLGGAI</sequence>
<comment type="caution">
    <text evidence="2">The sequence shown here is derived from an EMBL/GenBank/DDBJ whole genome shotgun (WGS) entry which is preliminary data.</text>
</comment>
<feature type="region of interest" description="Disordered" evidence="1">
    <location>
        <begin position="75"/>
        <end position="105"/>
    </location>
</feature>
<feature type="region of interest" description="Disordered" evidence="1">
    <location>
        <begin position="138"/>
        <end position="180"/>
    </location>
</feature>
<dbReference type="Proteomes" id="UP000295447">
    <property type="component" value="Unassembled WGS sequence"/>
</dbReference>
<organism evidence="2 3">
    <name type="scientific">Kribbella kalugense</name>
    <dbReference type="NCBI Taxonomy" id="2512221"/>
    <lineage>
        <taxon>Bacteria</taxon>
        <taxon>Bacillati</taxon>
        <taxon>Actinomycetota</taxon>
        <taxon>Actinomycetes</taxon>
        <taxon>Propionibacteriales</taxon>
        <taxon>Kribbellaceae</taxon>
        <taxon>Kribbella</taxon>
    </lineage>
</organism>
<reference evidence="2 3" key="1">
    <citation type="submission" date="2019-03" db="EMBL/GenBank/DDBJ databases">
        <title>Genomic Encyclopedia of Type Strains, Phase III (KMG-III): the genomes of soil and plant-associated and newly described type strains.</title>
        <authorList>
            <person name="Whitman W."/>
        </authorList>
    </citation>
    <scope>NUCLEOTIDE SEQUENCE [LARGE SCALE GENOMIC DNA]</scope>
    <source>
        <strain evidence="2 3">VKM Ac-2570</strain>
    </source>
</reference>
<evidence type="ECO:0000313" key="2">
    <source>
        <dbReference type="EMBL" id="TDW18927.1"/>
    </source>
</evidence>